<keyword evidence="13 14" id="KW-0472">Membrane</keyword>
<evidence type="ECO:0000256" key="3">
    <source>
        <dbReference type="ARBA" id="ARBA00012438"/>
    </source>
</evidence>
<evidence type="ECO:0000256" key="10">
    <source>
        <dbReference type="ARBA" id="ARBA00022840"/>
    </source>
</evidence>
<keyword evidence="6" id="KW-0808">Transferase</keyword>
<name>D4H656_DENA2</name>
<accession>D4H656</accession>
<comment type="subcellular location">
    <subcellularLocation>
        <location evidence="2">Cell membrane</location>
        <topology evidence="2">Multi-pass membrane protein</topology>
    </subcellularLocation>
</comment>
<keyword evidence="17" id="KW-1185">Reference proteome</keyword>
<evidence type="ECO:0000256" key="9">
    <source>
        <dbReference type="ARBA" id="ARBA00022777"/>
    </source>
</evidence>
<evidence type="ECO:0000313" key="17">
    <source>
        <dbReference type="Proteomes" id="UP000002012"/>
    </source>
</evidence>
<evidence type="ECO:0000256" key="14">
    <source>
        <dbReference type="SAM" id="Phobius"/>
    </source>
</evidence>
<dbReference type="PRINTS" id="PR00344">
    <property type="entry name" value="BCTRLSENSOR"/>
</dbReference>
<evidence type="ECO:0000256" key="11">
    <source>
        <dbReference type="ARBA" id="ARBA00022989"/>
    </source>
</evidence>
<dbReference type="PaxDb" id="522772-Dacet_0924"/>
<evidence type="ECO:0000256" key="6">
    <source>
        <dbReference type="ARBA" id="ARBA00022679"/>
    </source>
</evidence>
<protein>
    <recommendedName>
        <fullName evidence="3">histidine kinase</fullName>
        <ecNumber evidence="3">2.7.13.3</ecNumber>
    </recommendedName>
</protein>
<dbReference type="EC" id="2.7.13.3" evidence="3"/>
<dbReference type="SUPFAM" id="SSF55874">
    <property type="entry name" value="ATPase domain of HSP90 chaperone/DNA topoisomerase II/histidine kinase"/>
    <property type="match status" value="1"/>
</dbReference>
<dbReference type="STRING" id="522772.Dacet_0924"/>
<dbReference type="PANTHER" id="PTHR45528">
    <property type="entry name" value="SENSOR HISTIDINE KINASE CPXA"/>
    <property type="match status" value="1"/>
</dbReference>
<dbReference type="InterPro" id="IPR003661">
    <property type="entry name" value="HisK_dim/P_dom"/>
</dbReference>
<organism evidence="16 17">
    <name type="scientific">Denitrovibrio acetiphilus (strain DSM 12809 / NBRC 114555 / N2460)</name>
    <dbReference type="NCBI Taxonomy" id="522772"/>
    <lineage>
        <taxon>Bacteria</taxon>
        <taxon>Pseudomonadati</taxon>
        <taxon>Deferribacterota</taxon>
        <taxon>Deferribacteres</taxon>
        <taxon>Deferribacterales</taxon>
        <taxon>Geovibrionaceae</taxon>
        <taxon>Denitrovibrio</taxon>
    </lineage>
</organism>
<dbReference type="EMBL" id="CP001968">
    <property type="protein sequence ID" value="ADD67702.1"/>
    <property type="molecule type" value="Genomic_DNA"/>
</dbReference>
<dbReference type="CDD" id="cd00075">
    <property type="entry name" value="HATPase"/>
    <property type="match status" value="1"/>
</dbReference>
<dbReference type="PANTHER" id="PTHR45528:SF1">
    <property type="entry name" value="SENSOR HISTIDINE KINASE CPXA"/>
    <property type="match status" value="1"/>
</dbReference>
<dbReference type="GO" id="GO:0005886">
    <property type="term" value="C:plasma membrane"/>
    <property type="evidence" value="ECO:0007669"/>
    <property type="project" value="UniProtKB-SubCell"/>
</dbReference>
<dbReference type="PROSITE" id="PS50109">
    <property type="entry name" value="HIS_KIN"/>
    <property type="match status" value="1"/>
</dbReference>
<dbReference type="eggNOG" id="COG0642">
    <property type="taxonomic scope" value="Bacteria"/>
</dbReference>
<dbReference type="Gene3D" id="3.30.565.10">
    <property type="entry name" value="Histidine kinase-like ATPase, C-terminal domain"/>
    <property type="match status" value="1"/>
</dbReference>
<gene>
    <name evidence="16" type="ordered locus">Dacet_0924</name>
</gene>
<keyword evidence="12" id="KW-0902">Two-component regulatory system</keyword>
<dbReference type="AlphaFoldDB" id="D4H656"/>
<evidence type="ECO:0000256" key="1">
    <source>
        <dbReference type="ARBA" id="ARBA00000085"/>
    </source>
</evidence>
<dbReference type="Proteomes" id="UP000002012">
    <property type="component" value="Chromosome"/>
</dbReference>
<evidence type="ECO:0000256" key="13">
    <source>
        <dbReference type="ARBA" id="ARBA00023136"/>
    </source>
</evidence>
<feature type="domain" description="Histidine kinase" evidence="15">
    <location>
        <begin position="256"/>
        <end position="459"/>
    </location>
</feature>
<dbReference type="InterPro" id="IPR005467">
    <property type="entry name" value="His_kinase_dom"/>
</dbReference>
<dbReference type="SUPFAM" id="SSF47384">
    <property type="entry name" value="Homodimeric domain of signal transducing histidine kinase"/>
    <property type="match status" value="1"/>
</dbReference>
<dbReference type="InterPro" id="IPR036097">
    <property type="entry name" value="HisK_dim/P_sf"/>
</dbReference>
<dbReference type="Pfam" id="PF00512">
    <property type="entry name" value="HisKA"/>
    <property type="match status" value="1"/>
</dbReference>
<dbReference type="Pfam" id="PF02518">
    <property type="entry name" value="HATPase_c"/>
    <property type="match status" value="1"/>
</dbReference>
<dbReference type="GO" id="GO:0005524">
    <property type="term" value="F:ATP binding"/>
    <property type="evidence" value="ECO:0007669"/>
    <property type="project" value="UniProtKB-KW"/>
</dbReference>
<dbReference type="CDD" id="cd00082">
    <property type="entry name" value="HisKA"/>
    <property type="match status" value="1"/>
</dbReference>
<sequence precursor="true">MKRLKNLILRITPKSFSKRIALLVAVLAFFTMLINILIVFLFEYSNDSKNAQYSIDSQFSIMKKDVSEAIITDDIYSLYTMISEVSKNIDHIDNIIVFDPQGNYITDAKVLRKPPQEDNRLTKIEKEVNAGVSPVGVIAFYIDKRSILIDVLGKVEYLAISNTIIILLGALAGIYLSKMLTSPLTTLHAQLSQVNVLDLPFKFSLPAYSSSETCQLKEIIEDLSCRLKESLEKISHQQKEMSRSERLAYLGTMSAGLAHELKNPIMSINLVIDSMVQDNANDPQFLEDYKIVKSQADKLVYRINEFLEYSKPVKIEKTAFSLFSLASQIKQQSYSEKLIEIDMKFDIPEDKIVFSDLEKIVQLCQIMLHNSIQANASQANIAMTVTDDNFRMVYTDNGKGFADADISKIMLPFYSTKKEGVGLGLAICSTILDAIDGQIEADPSYKSGACFIIVFPAGENQQL</sequence>
<evidence type="ECO:0000313" key="16">
    <source>
        <dbReference type="EMBL" id="ADD67702.1"/>
    </source>
</evidence>
<dbReference type="GO" id="GO:0000155">
    <property type="term" value="F:phosphorelay sensor kinase activity"/>
    <property type="evidence" value="ECO:0007669"/>
    <property type="project" value="InterPro"/>
</dbReference>
<keyword evidence="4" id="KW-1003">Cell membrane</keyword>
<dbReference type="InterPro" id="IPR036890">
    <property type="entry name" value="HATPase_C_sf"/>
</dbReference>
<dbReference type="InterPro" id="IPR050398">
    <property type="entry name" value="HssS/ArlS-like"/>
</dbReference>
<evidence type="ECO:0000256" key="12">
    <source>
        <dbReference type="ARBA" id="ARBA00023012"/>
    </source>
</evidence>
<dbReference type="InParanoid" id="D4H656"/>
<evidence type="ECO:0000256" key="5">
    <source>
        <dbReference type="ARBA" id="ARBA00022553"/>
    </source>
</evidence>
<dbReference type="HOGENOM" id="CLU_000445_89_29_0"/>
<proteinExistence type="predicted"/>
<dbReference type="InterPro" id="IPR004358">
    <property type="entry name" value="Sig_transdc_His_kin-like_C"/>
</dbReference>
<dbReference type="Gene3D" id="1.10.287.130">
    <property type="match status" value="1"/>
</dbReference>
<dbReference type="SMART" id="SM00388">
    <property type="entry name" value="HisKA"/>
    <property type="match status" value="1"/>
</dbReference>
<keyword evidence="5" id="KW-0597">Phosphoprotein</keyword>
<keyword evidence="7 14" id="KW-0812">Transmembrane</keyword>
<keyword evidence="11 14" id="KW-1133">Transmembrane helix</keyword>
<evidence type="ECO:0000256" key="4">
    <source>
        <dbReference type="ARBA" id="ARBA00022475"/>
    </source>
</evidence>
<keyword evidence="10" id="KW-0067">ATP-binding</keyword>
<dbReference type="SMART" id="SM00387">
    <property type="entry name" value="HATPase_c"/>
    <property type="match status" value="1"/>
</dbReference>
<comment type="catalytic activity">
    <reaction evidence="1">
        <text>ATP + protein L-histidine = ADP + protein N-phospho-L-histidine.</text>
        <dbReference type="EC" id="2.7.13.3"/>
    </reaction>
</comment>
<feature type="transmembrane region" description="Helical" evidence="14">
    <location>
        <begin position="20"/>
        <end position="42"/>
    </location>
</feature>
<evidence type="ECO:0000256" key="8">
    <source>
        <dbReference type="ARBA" id="ARBA00022741"/>
    </source>
</evidence>
<keyword evidence="9 16" id="KW-0418">Kinase</keyword>
<dbReference type="InterPro" id="IPR003594">
    <property type="entry name" value="HATPase_dom"/>
</dbReference>
<dbReference type="KEGG" id="dap:Dacet_0924"/>
<evidence type="ECO:0000256" key="2">
    <source>
        <dbReference type="ARBA" id="ARBA00004651"/>
    </source>
</evidence>
<feature type="transmembrane region" description="Helical" evidence="14">
    <location>
        <begin position="157"/>
        <end position="176"/>
    </location>
</feature>
<evidence type="ECO:0000256" key="7">
    <source>
        <dbReference type="ARBA" id="ARBA00022692"/>
    </source>
</evidence>
<reference evidence="16 17" key="1">
    <citation type="journal article" date="2010" name="Stand. Genomic Sci.">
        <title>Complete genome sequence of Denitrovibrio acetiphilus type strain (N2460).</title>
        <authorList>
            <person name="Kiss H."/>
            <person name="Lang E."/>
            <person name="Lapidus A."/>
            <person name="Copeland A."/>
            <person name="Nolan M."/>
            <person name="Glavina Del Rio T."/>
            <person name="Chen F."/>
            <person name="Lucas S."/>
            <person name="Tice H."/>
            <person name="Cheng J.F."/>
            <person name="Han C."/>
            <person name="Goodwin L."/>
            <person name="Pitluck S."/>
            <person name="Liolios K."/>
            <person name="Pati A."/>
            <person name="Ivanova N."/>
            <person name="Mavromatis K."/>
            <person name="Chen A."/>
            <person name="Palaniappan K."/>
            <person name="Land M."/>
            <person name="Hauser L."/>
            <person name="Chang Y.J."/>
            <person name="Jeffries C.D."/>
            <person name="Detter J.C."/>
            <person name="Brettin T."/>
            <person name="Spring S."/>
            <person name="Rohde M."/>
            <person name="Goker M."/>
            <person name="Woyke T."/>
            <person name="Bristow J."/>
            <person name="Eisen J.A."/>
            <person name="Markowitz V."/>
            <person name="Hugenholtz P."/>
            <person name="Kyrpides N.C."/>
            <person name="Klenk H.P."/>
        </authorList>
    </citation>
    <scope>NUCLEOTIDE SEQUENCE [LARGE SCALE GENOMIC DNA]</scope>
    <source>
        <strain evidence="17">DSM 12809 / NBRC 114555 / N2460</strain>
    </source>
</reference>
<keyword evidence="8" id="KW-0547">Nucleotide-binding</keyword>
<evidence type="ECO:0000259" key="15">
    <source>
        <dbReference type="PROSITE" id="PS50109"/>
    </source>
</evidence>